<dbReference type="RefSeq" id="WP_146872192.1">
    <property type="nucleotide sequence ID" value="NZ_VJWE01000018.1"/>
</dbReference>
<dbReference type="AlphaFoldDB" id="A0A561XAQ6"/>
<organism evidence="1 2">
    <name type="scientific">Acidovorax delafieldii</name>
    <name type="common">Pseudomonas delafieldii</name>
    <dbReference type="NCBI Taxonomy" id="47920"/>
    <lineage>
        <taxon>Bacteria</taxon>
        <taxon>Pseudomonadati</taxon>
        <taxon>Pseudomonadota</taxon>
        <taxon>Betaproteobacteria</taxon>
        <taxon>Burkholderiales</taxon>
        <taxon>Comamonadaceae</taxon>
        <taxon>Acidovorax</taxon>
    </lineage>
</organism>
<reference evidence="1 2" key="1">
    <citation type="journal article" date="2015" name="Stand. Genomic Sci.">
        <title>Genomic Encyclopedia of Bacterial and Archaeal Type Strains, Phase III: the genomes of soil and plant-associated and newly described type strains.</title>
        <authorList>
            <person name="Whitman W.B."/>
            <person name="Woyke T."/>
            <person name="Klenk H.P."/>
            <person name="Zhou Y."/>
            <person name="Lilburn T.G."/>
            <person name="Beck B.J."/>
            <person name="De Vos P."/>
            <person name="Vandamme P."/>
            <person name="Eisen J.A."/>
            <person name="Garrity G."/>
            <person name="Hugenholtz P."/>
            <person name="Kyrpides N.C."/>
        </authorList>
    </citation>
    <scope>NUCLEOTIDE SEQUENCE [LARGE SCALE GENOMIC DNA]</scope>
    <source>
        <strain evidence="1 2">DSM 64</strain>
    </source>
</reference>
<name>A0A561XAQ6_ACIDE</name>
<sequence>MQSMRGSLRLTRSLVAGSLVALGVAGVLAGCQRKEAEAPELPVQTVSGFLEIAGVLDRRGEQGAVFEVSPETGDLVAFVFDPKSALGLRLLSQCVQNMPCLVEGVRARPLDSQAPATKVLTELGFSVSPSAWLGMIDAGPARVESALEEPEKQVKTRFGVVAVQEGDSSVVLNGQTVLPAQEEPVSIVRNAPVGAEDVLLLQSGSGTACPALFQMLVVSAQGVQVSPKFGSCSDRVFAVVEEKPNQAPRLSIRMLGFAGPFEPEEEQRKAAQKLVEFVYQRGALTQDGKPVTSQ</sequence>
<gene>
    <name evidence="1" type="ORF">ATF69_4277</name>
</gene>
<protein>
    <recommendedName>
        <fullName evidence="3">Lipoprotein</fullName>
    </recommendedName>
</protein>
<evidence type="ECO:0000313" key="2">
    <source>
        <dbReference type="Proteomes" id="UP000321485"/>
    </source>
</evidence>
<comment type="caution">
    <text evidence="1">The sequence shown here is derived from an EMBL/GenBank/DDBJ whole genome shotgun (WGS) entry which is preliminary data.</text>
</comment>
<dbReference type="GeneID" id="51113313"/>
<evidence type="ECO:0000313" key="1">
    <source>
        <dbReference type="EMBL" id="TWG33203.1"/>
    </source>
</evidence>
<accession>A0A561XAQ6</accession>
<evidence type="ECO:0008006" key="3">
    <source>
        <dbReference type="Google" id="ProtNLM"/>
    </source>
</evidence>
<proteinExistence type="predicted"/>
<dbReference type="Proteomes" id="UP000321485">
    <property type="component" value="Unassembled WGS sequence"/>
</dbReference>
<dbReference type="PROSITE" id="PS51257">
    <property type="entry name" value="PROKAR_LIPOPROTEIN"/>
    <property type="match status" value="1"/>
</dbReference>
<dbReference type="EMBL" id="VJWE01000018">
    <property type="protein sequence ID" value="TWG33203.1"/>
    <property type="molecule type" value="Genomic_DNA"/>
</dbReference>